<reference evidence="6" key="1">
    <citation type="journal article" date="2019" name="Int. J. Syst. Evol. Microbiol.">
        <title>The Global Catalogue of Microorganisms (GCM) 10K type strain sequencing project: providing services to taxonomists for standard genome sequencing and annotation.</title>
        <authorList>
            <consortium name="The Broad Institute Genomics Platform"/>
            <consortium name="The Broad Institute Genome Sequencing Center for Infectious Disease"/>
            <person name="Wu L."/>
            <person name="Ma J."/>
        </authorList>
    </citation>
    <scope>NUCLEOTIDE SEQUENCE [LARGE SCALE GENOMIC DNA]</scope>
    <source>
        <strain evidence="6">NBRC 108723</strain>
    </source>
</reference>
<dbReference type="SUPFAM" id="SSF55729">
    <property type="entry name" value="Acyl-CoA N-acyltransferases (Nat)"/>
    <property type="match status" value="1"/>
</dbReference>
<dbReference type="PANTHER" id="PTHR43792:SF8">
    <property type="entry name" value="[RIBOSOMAL PROTEIN US5]-ALANINE N-ACETYLTRANSFERASE"/>
    <property type="match status" value="1"/>
</dbReference>
<evidence type="ECO:0000256" key="2">
    <source>
        <dbReference type="ARBA" id="ARBA00023315"/>
    </source>
</evidence>
<dbReference type="Pfam" id="PF13302">
    <property type="entry name" value="Acetyltransf_3"/>
    <property type="match status" value="1"/>
</dbReference>
<protein>
    <submittedName>
        <fullName evidence="5">Alanine acetyltransferase</fullName>
    </submittedName>
</protein>
<proteinExistence type="inferred from homology"/>
<gene>
    <name evidence="5" type="ORF">GCM10007938_23950</name>
</gene>
<name>A0ABQ6F192_9VIBR</name>
<evidence type="ECO:0000259" key="4">
    <source>
        <dbReference type="PROSITE" id="PS51186"/>
    </source>
</evidence>
<keyword evidence="1" id="KW-0808">Transferase</keyword>
<dbReference type="InterPro" id="IPR000182">
    <property type="entry name" value="GNAT_dom"/>
</dbReference>
<dbReference type="InterPro" id="IPR051531">
    <property type="entry name" value="N-acetyltransferase"/>
</dbReference>
<keyword evidence="6" id="KW-1185">Reference proteome</keyword>
<evidence type="ECO:0000313" key="6">
    <source>
        <dbReference type="Proteomes" id="UP001157138"/>
    </source>
</evidence>
<dbReference type="Gene3D" id="3.40.630.30">
    <property type="match status" value="1"/>
</dbReference>
<dbReference type="RefSeq" id="WP_284192498.1">
    <property type="nucleotide sequence ID" value="NZ_BSPW01000050.1"/>
</dbReference>
<dbReference type="EMBL" id="BSPW01000050">
    <property type="protein sequence ID" value="GLT18615.1"/>
    <property type="molecule type" value="Genomic_DNA"/>
</dbReference>
<feature type="domain" description="N-acetyltransferase" evidence="4">
    <location>
        <begin position="1"/>
        <end position="159"/>
    </location>
</feature>
<evidence type="ECO:0000256" key="3">
    <source>
        <dbReference type="ARBA" id="ARBA00038502"/>
    </source>
</evidence>
<dbReference type="Proteomes" id="UP001157138">
    <property type="component" value="Unassembled WGS sequence"/>
</dbReference>
<comment type="similarity">
    <text evidence="3">Belongs to the acetyltransferase family. RimJ subfamily.</text>
</comment>
<evidence type="ECO:0000256" key="1">
    <source>
        <dbReference type="ARBA" id="ARBA00022679"/>
    </source>
</evidence>
<dbReference type="PROSITE" id="PS51186">
    <property type="entry name" value="GNAT"/>
    <property type="match status" value="1"/>
</dbReference>
<sequence>MQLELLSKEHEETLFQFELENREWFESTIPARDSEFYSLQGVRLHIQLFLLDYTAKTLIPMLIIDDCGKILGRVNVTNIDREKHQAHIGYRIGKAFTNRGVAKFGVKSMIRMVEKLGIRELIAYASLDNIASRRVLEACGFRLVRLVPNYTELNNLPLDCLEFKLSIR</sequence>
<accession>A0ABQ6F192</accession>
<dbReference type="InterPro" id="IPR016181">
    <property type="entry name" value="Acyl_CoA_acyltransferase"/>
</dbReference>
<keyword evidence="2" id="KW-0012">Acyltransferase</keyword>
<organism evidence="5 6">
    <name type="scientific">Vibrio zhanjiangensis</name>
    <dbReference type="NCBI Taxonomy" id="1046128"/>
    <lineage>
        <taxon>Bacteria</taxon>
        <taxon>Pseudomonadati</taxon>
        <taxon>Pseudomonadota</taxon>
        <taxon>Gammaproteobacteria</taxon>
        <taxon>Vibrionales</taxon>
        <taxon>Vibrionaceae</taxon>
        <taxon>Vibrio</taxon>
    </lineage>
</organism>
<evidence type="ECO:0000313" key="5">
    <source>
        <dbReference type="EMBL" id="GLT18615.1"/>
    </source>
</evidence>
<comment type="caution">
    <text evidence="5">The sequence shown here is derived from an EMBL/GenBank/DDBJ whole genome shotgun (WGS) entry which is preliminary data.</text>
</comment>
<dbReference type="PANTHER" id="PTHR43792">
    <property type="entry name" value="GNAT FAMILY, PUTATIVE (AFU_ORTHOLOGUE AFUA_3G00765)-RELATED-RELATED"/>
    <property type="match status" value="1"/>
</dbReference>